<dbReference type="Gene3D" id="3.40.50.300">
    <property type="entry name" value="P-loop containing nucleotide triphosphate hydrolases"/>
    <property type="match status" value="1"/>
</dbReference>
<reference evidence="1" key="1">
    <citation type="submission" date="2022-07" db="EMBL/GenBank/DDBJ databases">
        <title>Complete genome of Mycoplasma equigenitalium type strain T37.</title>
        <authorList>
            <person name="Spergser J."/>
        </authorList>
    </citation>
    <scope>NUCLEOTIDE SEQUENCE</scope>
    <source>
        <strain evidence="1">T37</strain>
    </source>
</reference>
<accession>A0ABY5J151</accession>
<sequence length="302" mass="35745">MDIFKVMDAYVKNKQLTHCYIFHASQNTDIEQYMLYFFNKINKSNFKKLDYEQSYDNVQLVNFDYAQKTDAKITGKEAMVRAFSQLENKISGGRKKFLMIKNLDEMHVNAIGYILKLIEEPSPNSIIMISTRNLSNLPKTIISRAALLKVPITFSEQELKQIKKEITSKEFKEILMNIFYSYKHISEFIKFFSLQDITNVLSVLVESTTNKYKLAAYIIEKMDMKNYYYLCSLLIFLFQEARLQKTQYAQKNIEQFEVIANSKIAVEKVVEYIYKFIKTARSKYNFFLFKQILIIDIMRSYV</sequence>
<evidence type="ECO:0008006" key="3">
    <source>
        <dbReference type="Google" id="ProtNLM"/>
    </source>
</evidence>
<dbReference type="InterPro" id="IPR027417">
    <property type="entry name" value="P-loop_NTPase"/>
</dbReference>
<dbReference type="Proteomes" id="UP001059576">
    <property type="component" value="Chromosome"/>
</dbReference>
<proteinExistence type="predicted"/>
<evidence type="ECO:0000313" key="2">
    <source>
        <dbReference type="Proteomes" id="UP001059576"/>
    </source>
</evidence>
<dbReference type="EMBL" id="CP101808">
    <property type="protein sequence ID" value="UUD36949.1"/>
    <property type="molecule type" value="Genomic_DNA"/>
</dbReference>
<dbReference type="RefSeq" id="WP_129722714.1">
    <property type="nucleotide sequence ID" value="NZ_CP101808.1"/>
</dbReference>
<gene>
    <name evidence="1" type="ORF">NPA09_03555</name>
</gene>
<evidence type="ECO:0000313" key="1">
    <source>
        <dbReference type="EMBL" id="UUD36949.1"/>
    </source>
</evidence>
<keyword evidence="2" id="KW-1185">Reference proteome</keyword>
<dbReference type="Pfam" id="PF13177">
    <property type="entry name" value="DNA_pol3_delta2"/>
    <property type="match status" value="1"/>
</dbReference>
<organism evidence="1 2">
    <name type="scientific">Mycoplasmopsis equigenitalium</name>
    <dbReference type="NCBI Taxonomy" id="114883"/>
    <lineage>
        <taxon>Bacteria</taxon>
        <taxon>Bacillati</taxon>
        <taxon>Mycoplasmatota</taxon>
        <taxon>Mycoplasmoidales</taxon>
        <taxon>Metamycoplasmataceae</taxon>
        <taxon>Mycoplasmopsis</taxon>
    </lineage>
</organism>
<protein>
    <recommendedName>
        <fullName evidence="3">DNA polymerase III subunit delta</fullName>
    </recommendedName>
</protein>
<dbReference type="SUPFAM" id="SSF52540">
    <property type="entry name" value="P-loop containing nucleoside triphosphate hydrolases"/>
    <property type="match status" value="1"/>
</dbReference>
<name>A0ABY5J151_9BACT</name>